<organism evidence="2 3">
    <name type="scientific">Candidatus Gottesmanbacteria bacterium CG1_02_37_22</name>
    <dbReference type="NCBI Taxonomy" id="1805209"/>
    <lineage>
        <taxon>Bacteria</taxon>
        <taxon>Candidatus Gottesmaniibacteriota</taxon>
    </lineage>
</organism>
<name>A0A1J4TS28_9BACT</name>
<proteinExistence type="predicted"/>
<dbReference type="STRING" id="1805209.AUJ73_04805"/>
<sequence>MIDKKKLKENIKRLIEKYELSKKSFSISKYSEEETKKDFILPLFASLGWDVTNKNEVTAEESQSSGRVDYGFYLEGRIKFYLEAKSLKTDLHREEYANQAIRYSWNKGVTWAVLTDFESIKVFNVQDISKKLGDKLFLKFLIHSILKG</sequence>
<reference evidence="2 3" key="1">
    <citation type="journal article" date="2016" name="Environ. Microbiol.">
        <title>Genomic resolution of a cold subsurface aquifer community provides metabolic insights for novel microbes adapted to high CO concentrations.</title>
        <authorList>
            <person name="Probst A.J."/>
            <person name="Castelle C.J."/>
            <person name="Singh A."/>
            <person name="Brown C.T."/>
            <person name="Anantharaman K."/>
            <person name="Sharon I."/>
            <person name="Hug L.A."/>
            <person name="Burstein D."/>
            <person name="Emerson J.B."/>
            <person name="Thomas B.C."/>
            <person name="Banfield J.F."/>
        </authorList>
    </citation>
    <scope>NUCLEOTIDE SEQUENCE [LARGE SCALE GENOMIC DNA]</scope>
    <source>
        <strain evidence="2">CG1_02_37_22</strain>
    </source>
</reference>
<dbReference type="InterPro" id="IPR007409">
    <property type="entry name" value="Restrct_endonuc_type1_HsdR_N"/>
</dbReference>
<evidence type="ECO:0000259" key="1">
    <source>
        <dbReference type="Pfam" id="PF04313"/>
    </source>
</evidence>
<dbReference type="Pfam" id="PF04313">
    <property type="entry name" value="HSDR_N"/>
    <property type="match status" value="1"/>
</dbReference>
<dbReference type="GO" id="GO:0005524">
    <property type="term" value="F:ATP binding"/>
    <property type="evidence" value="ECO:0007669"/>
    <property type="project" value="UniProtKB-KW"/>
</dbReference>
<evidence type="ECO:0000313" key="2">
    <source>
        <dbReference type="EMBL" id="OIO12919.1"/>
    </source>
</evidence>
<dbReference type="Proteomes" id="UP000183120">
    <property type="component" value="Unassembled WGS sequence"/>
</dbReference>
<evidence type="ECO:0000313" key="3">
    <source>
        <dbReference type="Proteomes" id="UP000183120"/>
    </source>
</evidence>
<comment type="caution">
    <text evidence="2">The sequence shown here is derived from an EMBL/GenBank/DDBJ whole genome shotgun (WGS) entry which is preliminary data.</text>
</comment>
<feature type="domain" description="Restriction endonuclease type I HsdR N-terminal" evidence="1">
    <location>
        <begin position="29"/>
        <end position="64"/>
    </location>
</feature>
<dbReference type="GO" id="GO:0009035">
    <property type="term" value="F:type I site-specific deoxyribonuclease activity"/>
    <property type="evidence" value="ECO:0007669"/>
    <property type="project" value="UniProtKB-EC"/>
</dbReference>
<dbReference type="GO" id="GO:0003677">
    <property type="term" value="F:DNA binding"/>
    <property type="evidence" value="ECO:0007669"/>
    <property type="project" value="UniProtKB-KW"/>
</dbReference>
<accession>A0A1J4TS28</accession>
<dbReference type="EMBL" id="MNUY01000075">
    <property type="protein sequence ID" value="OIO12919.1"/>
    <property type="molecule type" value="Genomic_DNA"/>
</dbReference>
<dbReference type="GO" id="GO:0009307">
    <property type="term" value="P:DNA restriction-modification system"/>
    <property type="evidence" value="ECO:0007669"/>
    <property type="project" value="UniProtKB-KW"/>
</dbReference>
<protein>
    <recommendedName>
        <fullName evidence="1">Restriction endonuclease type I HsdR N-terminal domain-containing protein</fullName>
    </recommendedName>
</protein>
<dbReference type="AlphaFoldDB" id="A0A1J4TS28"/>
<gene>
    <name evidence="2" type="ORF">AUJ73_04805</name>
</gene>